<gene>
    <name evidence="5" type="ORF">KAR29_01575</name>
</gene>
<dbReference type="InterPro" id="IPR000994">
    <property type="entry name" value="Pept_M24"/>
</dbReference>
<sequence length="361" mass="39549">MERTDRLARRLKKRALPEGEGLFIFRPTNLRYLSGFTGGDSYGLITATKAFLVTDSRYTEQASRECPHFEVVRWRDPFPPLGATVASLAKREGLHRIAFEADCLTYSLYREISEALGDLPFVPATEGVEALRYVKDDEEIAAIGKAARIADGAFAALLPKIVPGVTERDLERELAYEMACLGAEDRAFDFIVASGPNSSMPHAVPSDRRLERGDLITFDFGARYDGYRSDMTRTVVLGRATARQKEIYRIVLEAQLAGIGAIRSGVAARDVDRAARQVIVSAGLGEAFSHGLGHGVGLDIHEEPFMSARCDRTLQKGCVVTVEPGVYLAGWGGVRIEDTLLVRDEGVDILTGTPKELLELA</sequence>
<dbReference type="PRINTS" id="PR00599">
    <property type="entry name" value="MAPEPTIDASE"/>
</dbReference>
<dbReference type="RefSeq" id="WP_274373909.1">
    <property type="nucleotide sequence ID" value="NZ_CP072943.1"/>
</dbReference>
<reference evidence="6" key="1">
    <citation type="submission" date="2021-04" db="EMBL/GenBank/DDBJ databases">
        <title>A novel Synergistetes isolate from a pyrite-forming mixed culture.</title>
        <authorList>
            <person name="Bunk B."/>
            <person name="Sproer C."/>
            <person name="Spring S."/>
            <person name="Pester M."/>
        </authorList>
    </citation>
    <scope>NUCLEOTIDE SEQUENCE [LARGE SCALE GENOMIC DNA]</scope>
    <source>
        <strain evidence="6">J.5.4.2-T.3.5.2</strain>
    </source>
</reference>
<name>A0A9Q7AGD9_9BACT</name>
<dbReference type="Proteomes" id="UP000671879">
    <property type="component" value="Chromosome"/>
</dbReference>
<dbReference type="EMBL" id="CP072943">
    <property type="protein sequence ID" value="QTX32659.1"/>
    <property type="molecule type" value="Genomic_DNA"/>
</dbReference>
<dbReference type="Pfam" id="PF01321">
    <property type="entry name" value="Creatinase_N"/>
    <property type="match status" value="1"/>
</dbReference>
<keyword evidence="5" id="KW-0645">Protease</keyword>
<dbReference type="GO" id="GO:0004177">
    <property type="term" value="F:aminopeptidase activity"/>
    <property type="evidence" value="ECO:0007669"/>
    <property type="project" value="UniProtKB-KW"/>
</dbReference>
<dbReference type="SUPFAM" id="SSF55920">
    <property type="entry name" value="Creatinase/aminopeptidase"/>
    <property type="match status" value="1"/>
</dbReference>
<dbReference type="InterPro" id="IPR000587">
    <property type="entry name" value="Creatinase_N"/>
</dbReference>
<dbReference type="PANTHER" id="PTHR46112:SF3">
    <property type="entry name" value="AMINOPEPTIDASE YPDF"/>
    <property type="match status" value="1"/>
</dbReference>
<dbReference type="SUPFAM" id="SSF53092">
    <property type="entry name" value="Creatinase/prolidase N-terminal domain"/>
    <property type="match status" value="1"/>
</dbReference>
<dbReference type="GO" id="GO:0046872">
    <property type="term" value="F:metal ion binding"/>
    <property type="evidence" value="ECO:0007669"/>
    <property type="project" value="UniProtKB-KW"/>
</dbReference>
<dbReference type="Pfam" id="PF00557">
    <property type="entry name" value="Peptidase_M24"/>
    <property type="match status" value="1"/>
</dbReference>
<feature type="domain" description="Peptidase M24" evidence="3">
    <location>
        <begin position="142"/>
        <end position="343"/>
    </location>
</feature>
<evidence type="ECO:0000313" key="5">
    <source>
        <dbReference type="EMBL" id="QTX32659.1"/>
    </source>
</evidence>
<feature type="domain" description="Creatinase N-terminal" evidence="4">
    <location>
        <begin position="3"/>
        <end position="134"/>
    </location>
</feature>
<dbReference type="InterPro" id="IPR050659">
    <property type="entry name" value="Peptidase_M24B"/>
</dbReference>
<keyword evidence="5" id="KW-0031">Aminopeptidase</keyword>
<evidence type="ECO:0000259" key="4">
    <source>
        <dbReference type="Pfam" id="PF01321"/>
    </source>
</evidence>
<organism evidence="5 6">
    <name type="scientific">Aminithiophilus ramosus</name>
    <dbReference type="NCBI Taxonomy" id="3029084"/>
    <lineage>
        <taxon>Bacteria</taxon>
        <taxon>Thermotogati</taxon>
        <taxon>Synergistota</taxon>
        <taxon>Synergistia</taxon>
        <taxon>Synergistales</taxon>
        <taxon>Aminithiophilaceae</taxon>
        <taxon>Aminithiophilus</taxon>
    </lineage>
</organism>
<dbReference type="GO" id="GO:0008235">
    <property type="term" value="F:metalloexopeptidase activity"/>
    <property type="evidence" value="ECO:0007669"/>
    <property type="project" value="UniProtKB-ARBA"/>
</dbReference>
<proteinExistence type="predicted"/>
<protein>
    <submittedName>
        <fullName evidence="5">Aminopeptidase P family protein</fullName>
    </submittedName>
</protein>
<keyword evidence="2" id="KW-0378">Hydrolase</keyword>
<dbReference type="InterPro" id="IPR029149">
    <property type="entry name" value="Creatin/AminoP/Spt16_N"/>
</dbReference>
<dbReference type="KEGG" id="aram:KAR29_01575"/>
<evidence type="ECO:0000259" key="3">
    <source>
        <dbReference type="Pfam" id="PF00557"/>
    </source>
</evidence>
<dbReference type="Gene3D" id="3.40.350.10">
    <property type="entry name" value="Creatinase/prolidase N-terminal domain"/>
    <property type="match status" value="1"/>
</dbReference>
<evidence type="ECO:0000256" key="2">
    <source>
        <dbReference type="ARBA" id="ARBA00022801"/>
    </source>
</evidence>
<evidence type="ECO:0000256" key="1">
    <source>
        <dbReference type="ARBA" id="ARBA00022723"/>
    </source>
</evidence>
<dbReference type="InterPro" id="IPR001714">
    <property type="entry name" value="Pept_M24_MAP"/>
</dbReference>
<dbReference type="AlphaFoldDB" id="A0A9Q7AGD9"/>
<keyword evidence="6" id="KW-1185">Reference proteome</keyword>
<accession>A0A9Q7AGD9</accession>
<dbReference type="CDD" id="cd01092">
    <property type="entry name" value="APP-like"/>
    <property type="match status" value="1"/>
</dbReference>
<keyword evidence="1" id="KW-0479">Metal-binding</keyword>
<dbReference type="InterPro" id="IPR036005">
    <property type="entry name" value="Creatinase/aminopeptidase-like"/>
</dbReference>
<dbReference type="Gene3D" id="3.90.230.10">
    <property type="entry name" value="Creatinase/methionine aminopeptidase superfamily"/>
    <property type="match status" value="1"/>
</dbReference>
<dbReference type="PROSITE" id="PS00491">
    <property type="entry name" value="PROLINE_PEPTIDASE"/>
    <property type="match status" value="1"/>
</dbReference>
<evidence type="ECO:0000313" key="6">
    <source>
        <dbReference type="Proteomes" id="UP000671879"/>
    </source>
</evidence>
<dbReference type="PANTHER" id="PTHR46112">
    <property type="entry name" value="AMINOPEPTIDASE"/>
    <property type="match status" value="1"/>
</dbReference>
<dbReference type="InterPro" id="IPR001131">
    <property type="entry name" value="Peptidase_M24B_aminopep-P_CS"/>
</dbReference>